<sequence length="80" mass="9052">MFATITTHNGQIVREEDRGEPRCSNCGIISNEAKTCIAGGYLCEEEWACCEECYNEMVEKGCCFEELGNNVYRGVQPRYV</sequence>
<dbReference type="AlphaFoldDB" id="A0A090Z2Z4"/>
<evidence type="ECO:0000313" key="1">
    <source>
        <dbReference type="EMBL" id="KFN04743.1"/>
    </source>
</evidence>
<reference evidence="1 2" key="1">
    <citation type="submission" date="2014-04" db="EMBL/GenBank/DDBJ databases">
        <authorList>
            <person name="Bishop-Lilly K.A."/>
            <person name="Broomall S.M."/>
            <person name="Chain P.S."/>
            <person name="Chertkov O."/>
            <person name="Coyne S.R."/>
            <person name="Daligault H.E."/>
            <person name="Davenport K.W."/>
            <person name="Erkkila T."/>
            <person name="Frey K.G."/>
            <person name="Gibbons H.S."/>
            <person name="Gu W."/>
            <person name="Jaissle J."/>
            <person name="Johnson S.L."/>
            <person name="Koroleva G.I."/>
            <person name="Ladner J.T."/>
            <person name="Lo C.-C."/>
            <person name="Minogue T.D."/>
            <person name="Munk C."/>
            <person name="Palacios G.F."/>
            <person name="Redden C.L."/>
            <person name="Rosenzweig C.N."/>
            <person name="Scholz M.B."/>
            <person name="Teshima H."/>
            <person name="Xu Y."/>
        </authorList>
    </citation>
    <scope>NUCLEOTIDE SEQUENCE [LARGE SCALE GENOMIC DNA]</scope>
    <source>
        <strain evidence="1 2">BHP</strain>
    </source>
</reference>
<dbReference type="Proteomes" id="UP000029389">
    <property type="component" value="Unassembled WGS sequence"/>
</dbReference>
<organism evidence="1 2">
    <name type="scientific">Bacillus clarus</name>
    <dbReference type="NCBI Taxonomy" id="2338372"/>
    <lineage>
        <taxon>Bacteria</taxon>
        <taxon>Bacillati</taxon>
        <taxon>Bacillota</taxon>
        <taxon>Bacilli</taxon>
        <taxon>Bacillales</taxon>
        <taxon>Bacillaceae</taxon>
        <taxon>Bacillus</taxon>
        <taxon>Bacillus cereus group</taxon>
    </lineage>
</organism>
<accession>A0A090Z2Z4</accession>
<comment type="caution">
    <text evidence="1">The sequence shown here is derived from an EMBL/GenBank/DDBJ whole genome shotgun (WGS) entry which is preliminary data.</text>
</comment>
<evidence type="ECO:0000313" key="2">
    <source>
        <dbReference type="Proteomes" id="UP000029389"/>
    </source>
</evidence>
<dbReference type="EMBL" id="JMQC01000007">
    <property type="protein sequence ID" value="KFN04743.1"/>
    <property type="molecule type" value="Genomic_DNA"/>
</dbReference>
<name>A0A090Z2Z4_9BACI</name>
<protein>
    <submittedName>
        <fullName evidence="1">Uncharacterized protein</fullName>
    </submittedName>
</protein>
<dbReference type="RefSeq" id="WP_042978687.1">
    <property type="nucleotide sequence ID" value="NZ_JMQC01000007.1"/>
</dbReference>
<proteinExistence type="predicted"/>
<gene>
    <name evidence="1" type="ORF">DJ93_5922</name>
</gene>